<reference evidence="2 3" key="1">
    <citation type="submission" date="2023-04" db="EMBL/GenBank/DDBJ databases">
        <title>Forest soil microbial communities from Buena Vista Peninsula, Colon Province, Panama.</title>
        <authorList>
            <person name="Bouskill N."/>
        </authorList>
    </citation>
    <scope>NUCLEOTIDE SEQUENCE [LARGE SCALE GENOMIC DNA]</scope>
    <source>
        <strain evidence="2 3">CFH S0262</strain>
    </source>
</reference>
<sequence>MSAPLGHVPEKRPLILSKGADFIQQIEPKEADSTFPEGSTARIVIVDSDEVQLASWPAEVQPSQLFWRVESEQADTIPDRSAYRLYLSFPTVPFIDVLWFYGTVQRKQ</sequence>
<proteinExistence type="predicted"/>
<dbReference type="Pfam" id="PF23926">
    <property type="entry name" value="LtfC"/>
    <property type="match status" value="1"/>
</dbReference>
<protein>
    <recommendedName>
        <fullName evidence="1">LtfC/p132/Gp6 beta-sandwich domain-containing protein</fullName>
    </recommendedName>
</protein>
<evidence type="ECO:0000313" key="3">
    <source>
        <dbReference type="Proteomes" id="UP001160334"/>
    </source>
</evidence>
<keyword evidence="3" id="KW-1185">Reference proteome</keyword>
<accession>A0ABT6M623</accession>
<evidence type="ECO:0000313" key="2">
    <source>
        <dbReference type="EMBL" id="MDH6279329.1"/>
    </source>
</evidence>
<evidence type="ECO:0000259" key="1">
    <source>
        <dbReference type="Pfam" id="PF23926"/>
    </source>
</evidence>
<feature type="domain" description="LtfC/p132/Gp6 beta-sandwich" evidence="1">
    <location>
        <begin position="9"/>
        <end position="107"/>
    </location>
</feature>
<name>A0ABT6M623_9NOCA</name>
<dbReference type="EMBL" id="JARXVC010000001">
    <property type="protein sequence ID" value="MDH6279329.1"/>
    <property type="molecule type" value="Genomic_DNA"/>
</dbReference>
<gene>
    <name evidence="2" type="ORF">M2280_000534</name>
</gene>
<dbReference type="RefSeq" id="WP_280758697.1">
    <property type="nucleotide sequence ID" value="NZ_JARXVC010000001.1"/>
</dbReference>
<organism evidence="2 3">
    <name type="scientific">Prescottella agglutinans</name>
    <dbReference type="NCBI Taxonomy" id="1644129"/>
    <lineage>
        <taxon>Bacteria</taxon>
        <taxon>Bacillati</taxon>
        <taxon>Actinomycetota</taxon>
        <taxon>Actinomycetes</taxon>
        <taxon>Mycobacteriales</taxon>
        <taxon>Nocardiaceae</taxon>
        <taxon>Prescottella</taxon>
    </lineage>
</organism>
<dbReference type="InterPro" id="IPR055688">
    <property type="entry name" value="LtfC/p132/Gp6_b-sand"/>
</dbReference>
<comment type="caution">
    <text evidence="2">The sequence shown here is derived from an EMBL/GenBank/DDBJ whole genome shotgun (WGS) entry which is preliminary data.</text>
</comment>
<dbReference type="Proteomes" id="UP001160334">
    <property type="component" value="Unassembled WGS sequence"/>
</dbReference>